<dbReference type="OrthoDB" id="9770519at2"/>
<dbReference type="PANTHER" id="PTHR10696:SF56">
    <property type="entry name" value="TAUD_TFDA-LIKE DOMAIN-CONTAINING PROTEIN"/>
    <property type="match status" value="1"/>
</dbReference>
<dbReference type="SUPFAM" id="SSF51197">
    <property type="entry name" value="Clavaminate synthase-like"/>
    <property type="match status" value="1"/>
</dbReference>
<comment type="cofactor">
    <cofactor evidence="1">
        <name>Fe(2+)</name>
        <dbReference type="ChEBI" id="CHEBI:29033"/>
    </cofactor>
</comment>
<dbReference type="PANTHER" id="PTHR10696">
    <property type="entry name" value="GAMMA-BUTYROBETAINE HYDROXYLASE-RELATED"/>
    <property type="match status" value="1"/>
</dbReference>
<name>A0A0B0HFG3_SOVGS</name>
<organism evidence="5 6">
    <name type="scientific">Solemya velum gill symbiont</name>
    <dbReference type="NCBI Taxonomy" id="2340"/>
    <lineage>
        <taxon>Bacteria</taxon>
        <taxon>Pseudomonadati</taxon>
        <taxon>Pseudomonadota</taxon>
        <taxon>Gammaproteobacteria</taxon>
        <taxon>sulfur-oxidizing symbionts</taxon>
    </lineage>
</organism>
<dbReference type="GO" id="GO:0017000">
    <property type="term" value="P:antibiotic biosynthetic process"/>
    <property type="evidence" value="ECO:0007669"/>
    <property type="project" value="UniProtKB-KW"/>
</dbReference>
<accession>A0A0B0HFG3</accession>
<dbReference type="Gene3D" id="3.60.130.10">
    <property type="entry name" value="Clavaminate synthase-like"/>
    <property type="match status" value="1"/>
</dbReference>
<sequence>MNVATQHDSPFLTANKEAYENWKKWKLEQQPAAEMLADPVVVHNPAALTQSELDAIRERVRATNWVLFRMEERDTLDQNTIKQFASQLGLTSLDANLKSEESGVSAICVKKQESTPYIPYTSRQISWHTDGYYNDSDEQIYGMLLYCVRQAAEGGSNDLMDHELLYMMLRDEDPAMIDALMHPEAMTIPANIENGVEIRPDHTGPVFSIRADGNLHMRYSARTRNIIWRDDADTQRAAARIVELMSGDEYPVIHHHMQPGEGVICNNVLHRRDAFKDGDAPEQQRLYYRARFSDRIAGTGYQNG</sequence>
<dbReference type="EMBL" id="JRAA01000001">
    <property type="protein sequence ID" value="KHF26211.1"/>
    <property type="molecule type" value="Genomic_DNA"/>
</dbReference>
<gene>
    <name evidence="5" type="ORF">JV46_21560</name>
</gene>
<dbReference type="RefSeq" id="WP_043115948.1">
    <property type="nucleotide sequence ID" value="NZ_JRAA01000001.1"/>
</dbReference>
<feature type="domain" description="TauD/TfdA-like" evidence="4">
    <location>
        <begin position="39"/>
        <end position="279"/>
    </location>
</feature>
<dbReference type="Pfam" id="PF02668">
    <property type="entry name" value="TauD"/>
    <property type="match status" value="1"/>
</dbReference>
<dbReference type="InterPro" id="IPR050411">
    <property type="entry name" value="AlphaKG_dependent_hydroxylases"/>
</dbReference>
<comment type="caution">
    <text evidence="5">The sequence shown here is derived from an EMBL/GenBank/DDBJ whole genome shotgun (WGS) entry which is preliminary data.</text>
</comment>
<dbReference type="InterPro" id="IPR042098">
    <property type="entry name" value="TauD-like_sf"/>
</dbReference>
<dbReference type="GO" id="GO:0016706">
    <property type="term" value="F:2-oxoglutarate-dependent dioxygenase activity"/>
    <property type="evidence" value="ECO:0007669"/>
    <property type="project" value="UniProtKB-ARBA"/>
</dbReference>
<dbReference type="InterPro" id="IPR003819">
    <property type="entry name" value="TauD/TfdA-like"/>
</dbReference>
<keyword evidence="3" id="KW-0045">Antibiotic biosynthesis</keyword>
<dbReference type="Proteomes" id="UP000030856">
    <property type="component" value="Unassembled WGS sequence"/>
</dbReference>
<evidence type="ECO:0000259" key="4">
    <source>
        <dbReference type="Pfam" id="PF02668"/>
    </source>
</evidence>
<keyword evidence="6" id="KW-1185">Reference proteome</keyword>
<reference evidence="5 6" key="1">
    <citation type="journal article" date="2014" name="BMC Genomics">
        <title>The genome of the intracellular bacterium of the coastal bivalve, Solemya velum: a blueprint for thriving in and out of symbiosis.</title>
        <authorList>
            <person name="Dmytrenko O."/>
            <person name="Russell S.L."/>
            <person name="Loo W.T."/>
            <person name="Fontanez K.M."/>
            <person name="Liao L."/>
            <person name="Roeselers G."/>
            <person name="Sharma R."/>
            <person name="Stewart F.J."/>
            <person name="Newton I.L."/>
            <person name="Woyke T."/>
            <person name="Wu D."/>
            <person name="Lang J.M."/>
            <person name="Eisen J.A."/>
            <person name="Cavanaugh C.M."/>
        </authorList>
    </citation>
    <scope>NUCLEOTIDE SEQUENCE [LARGE SCALE GENOMIC DNA]</scope>
    <source>
        <strain evidence="5 6">WH</strain>
    </source>
</reference>
<evidence type="ECO:0000256" key="1">
    <source>
        <dbReference type="ARBA" id="ARBA00001954"/>
    </source>
</evidence>
<evidence type="ECO:0000313" key="6">
    <source>
        <dbReference type="Proteomes" id="UP000030856"/>
    </source>
</evidence>
<keyword evidence="2" id="KW-0560">Oxidoreductase</keyword>
<dbReference type="PATRIC" id="fig|2340.3.peg.722"/>
<dbReference type="eggNOG" id="COG2175">
    <property type="taxonomic scope" value="Bacteria"/>
</dbReference>
<evidence type="ECO:0000256" key="2">
    <source>
        <dbReference type="ARBA" id="ARBA00023002"/>
    </source>
</evidence>
<dbReference type="AlphaFoldDB" id="A0A0B0HFG3"/>
<dbReference type="STRING" id="2340.JV46_21560"/>
<evidence type="ECO:0000313" key="5">
    <source>
        <dbReference type="EMBL" id="KHF26211.1"/>
    </source>
</evidence>
<evidence type="ECO:0000256" key="3">
    <source>
        <dbReference type="ARBA" id="ARBA00023194"/>
    </source>
</evidence>
<proteinExistence type="predicted"/>
<protein>
    <recommendedName>
        <fullName evidence="4">TauD/TfdA-like domain-containing protein</fullName>
    </recommendedName>
</protein>